<proteinExistence type="predicted"/>
<dbReference type="InterPro" id="IPR052336">
    <property type="entry name" value="MlaD_Phospholipid_Transporter"/>
</dbReference>
<dbReference type="InterPro" id="IPR024516">
    <property type="entry name" value="Mce_C"/>
</dbReference>
<evidence type="ECO:0000259" key="2">
    <source>
        <dbReference type="Pfam" id="PF02470"/>
    </source>
</evidence>
<feature type="domain" description="Mammalian cell entry C-terminal" evidence="3">
    <location>
        <begin position="128"/>
        <end position="298"/>
    </location>
</feature>
<dbReference type="EMBL" id="JBHTLX010000020">
    <property type="protein sequence ID" value="MFD1248915.1"/>
    <property type="molecule type" value="Genomic_DNA"/>
</dbReference>
<feature type="domain" description="Mce/MlaD" evidence="2">
    <location>
        <begin position="43"/>
        <end position="120"/>
    </location>
</feature>
<dbReference type="InterPro" id="IPR003399">
    <property type="entry name" value="Mce/MlaD"/>
</dbReference>
<reference evidence="5" key="1">
    <citation type="journal article" date="2019" name="Int. J. Syst. Evol. Microbiol.">
        <title>The Global Catalogue of Microorganisms (GCM) 10K type strain sequencing project: providing services to taxonomists for standard genome sequencing and annotation.</title>
        <authorList>
            <consortium name="The Broad Institute Genomics Platform"/>
            <consortium name="The Broad Institute Genome Sequencing Center for Infectious Disease"/>
            <person name="Wu L."/>
            <person name="Ma J."/>
        </authorList>
    </citation>
    <scope>NUCLEOTIDE SEQUENCE [LARGE SCALE GENOMIC DNA]</scope>
    <source>
        <strain evidence="5">CCUG 52478</strain>
    </source>
</reference>
<dbReference type="Pfam" id="PF11887">
    <property type="entry name" value="Mce4_CUP1"/>
    <property type="match status" value="1"/>
</dbReference>
<gene>
    <name evidence="4" type="ORF">ACFQ3F_14035</name>
</gene>
<keyword evidence="5" id="KW-1185">Reference proteome</keyword>
<organism evidence="4 5">
    <name type="scientific">Nocardioides ginsengisoli</name>
    <dbReference type="NCBI Taxonomy" id="363868"/>
    <lineage>
        <taxon>Bacteria</taxon>
        <taxon>Bacillati</taxon>
        <taxon>Actinomycetota</taxon>
        <taxon>Actinomycetes</taxon>
        <taxon>Propionibacteriales</taxon>
        <taxon>Nocardioidaceae</taxon>
        <taxon>Nocardioides</taxon>
    </lineage>
</organism>
<accession>A0ABW3W355</accession>
<dbReference type="PANTHER" id="PTHR33371">
    <property type="entry name" value="INTERMEMBRANE PHOSPHOLIPID TRANSPORT SYSTEM BINDING PROTEIN MLAD-RELATED"/>
    <property type="match status" value="1"/>
</dbReference>
<dbReference type="RefSeq" id="WP_367917223.1">
    <property type="nucleotide sequence ID" value="NZ_BAABAC010000003.1"/>
</dbReference>
<feature type="transmembrane region" description="Helical" evidence="1">
    <location>
        <begin position="12"/>
        <end position="35"/>
    </location>
</feature>
<protein>
    <submittedName>
        <fullName evidence="4">MCE family protein</fullName>
    </submittedName>
</protein>
<keyword evidence="1" id="KW-0472">Membrane</keyword>
<keyword evidence="1" id="KW-0812">Transmembrane</keyword>
<dbReference type="PANTHER" id="PTHR33371:SF19">
    <property type="entry name" value="MCE-FAMILY PROTEIN MCE4A"/>
    <property type="match status" value="1"/>
</dbReference>
<dbReference type="Pfam" id="PF02470">
    <property type="entry name" value="MlaD"/>
    <property type="match status" value="1"/>
</dbReference>
<evidence type="ECO:0000259" key="3">
    <source>
        <dbReference type="Pfam" id="PF11887"/>
    </source>
</evidence>
<dbReference type="Proteomes" id="UP001597229">
    <property type="component" value="Unassembled WGS sequence"/>
</dbReference>
<evidence type="ECO:0000313" key="5">
    <source>
        <dbReference type="Proteomes" id="UP001597229"/>
    </source>
</evidence>
<keyword evidence="1" id="KW-1133">Transmembrane helix</keyword>
<name>A0ABW3W355_9ACTN</name>
<evidence type="ECO:0000256" key="1">
    <source>
        <dbReference type="SAM" id="Phobius"/>
    </source>
</evidence>
<sequence>MDIHAIYRRPGVLARLGVVFSIVLLAVSLLVVAQFRGVFSSAPTLRVELPPESSVVAVDSPVTYRDVRVGTVLEAADTGTDRAPEVRVRIDREWLDRLPRDVVATVGPVSIFGNQYVQLLAPSDDAPAGLADGAVVPAYDASQNPSLQGTFVALDDLLKQVSPAKLNAGLSGLASALQGQGAQLGKTLVSTNDYLGLMLPLWPTLVKDFDQLATLSGGLHDLTPAFLSFVENATVTAQTVDANSASFTTLIKDGSRLATTSSALLRSTVAAYGDTVDGAVALLAALSQGPDVITQMLRGVDKWASTWAPALADGMPDVRLASLSVRNPADLVLAMAAGGNPDDIVGLLNKAVRPGFANPPTYRGCPEPLCSLNRRPVERSAP</sequence>
<comment type="caution">
    <text evidence="4">The sequence shown here is derived from an EMBL/GenBank/DDBJ whole genome shotgun (WGS) entry which is preliminary data.</text>
</comment>
<evidence type="ECO:0000313" key="4">
    <source>
        <dbReference type="EMBL" id="MFD1248915.1"/>
    </source>
</evidence>